<dbReference type="EMBL" id="UGNX01000001">
    <property type="protein sequence ID" value="STX34928.1"/>
    <property type="molecule type" value="Genomic_DNA"/>
</dbReference>
<dbReference type="Proteomes" id="UP000255316">
    <property type="component" value="Unassembled WGS sequence"/>
</dbReference>
<organism evidence="2 3">
    <name type="scientific">Legionella cincinnatiensis</name>
    <dbReference type="NCBI Taxonomy" id="28085"/>
    <lineage>
        <taxon>Bacteria</taxon>
        <taxon>Pseudomonadati</taxon>
        <taxon>Pseudomonadota</taxon>
        <taxon>Gammaproteobacteria</taxon>
        <taxon>Legionellales</taxon>
        <taxon>Legionellaceae</taxon>
        <taxon>Legionella</taxon>
    </lineage>
</organism>
<protein>
    <recommendedName>
        <fullName evidence="4">DUF4760 domain-containing protein</fullName>
    </recommendedName>
</protein>
<dbReference type="Pfam" id="PF15956">
    <property type="entry name" value="DUF4760"/>
    <property type="match status" value="1"/>
</dbReference>
<evidence type="ECO:0000313" key="2">
    <source>
        <dbReference type="EMBL" id="STX34928.1"/>
    </source>
</evidence>
<keyword evidence="1" id="KW-0812">Transmembrane</keyword>
<dbReference type="InterPro" id="IPR031876">
    <property type="entry name" value="DUF4760"/>
</dbReference>
<evidence type="ECO:0000256" key="1">
    <source>
        <dbReference type="SAM" id="Phobius"/>
    </source>
</evidence>
<dbReference type="RefSeq" id="WP_058465817.1">
    <property type="nucleotide sequence ID" value="NZ_CAAAHQ010000060.1"/>
</dbReference>
<dbReference type="OrthoDB" id="10012757at2"/>
<evidence type="ECO:0000313" key="3">
    <source>
        <dbReference type="Proteomes" id="UP000255316"/>
    </source>
</evidence>
<evidence type="ECO:0008006" key="4">
    <source>
        <dbReference type="Google" id="ProtNLM"/>
    </source>
</evidence>
<proteinExistence type="predicted"/>
<name>A0A378II44_9GAMM</name>
<keyword evidence="1" id="KW-0472">Membrane</keyword>
<sequence>MIIFVILFCGIAFLLTDYFDFLNKSREVEVNWFLFTATALLAGVAYFEFNRANKLSSNEFLLFISNRWSSPEIIKARQIIHNFFVQNYRNPESTTFNDYNCSLCKTSKDILELSRKDGENGSDFIYRLNLIDYLETISYFYDRGDLDGGDIQNTCGHNILFLYAVFQSYKDQRQKHDKTYFANIDNLYNDLKKRSSKFK</sequence>
<accession>A0A378II44</accession>
<keyword evidence="1" id="KW-1133">Transmembrane helix</keyword>
<reference evidence="2 3" key="1">
    <citation type="submission" date="2018-06" db="EMBL/GenBank/DDBJ databases">
        <authorList>
            <consortium name="Pathogen Informatics"/>
            <person name="Doyle S."/>
        </authorList>
    </citation>
    <scope>NUCLEOTIDE SEQUENCE [LARGE SCALE GENOMIC DNA]</scope>
    <source>
        <strain evidence="2 3">NCTC12438</strain>
    </source>
</reference>
<feature type="transmembrane region" description="Helical" evidence="1">
    <location>
        <begin position="30"/>
        <end position="49"/>
    </location>
</feature>
<dbReference type="AlphaFoldDB" id="A0A378II44"/>
<gene>
    <name evidence="2" type="ORF">NCTC12438_01538</name>
</gene>